<dbReference type="EMBL" id="JBGMDY010000011">
    <property type="protein sequence ID" value="KAL2318891.1"/>
    <property type="molecule type" value="Genomic_DNA"/>
</dbReference>
<evidence type="ECO:0000313" key="1">
    <source>
        <dbReference type="EMBL" id="KAL2318891.1"/>
    </source>
</evidence>
<protein>
    <recommendedName>
        <fullName evidence="3">Homing endonuclease LAGLIDADG domain-containing protein</fullName>
    </recommendedName>
</protein>
<name>A0ABD1L5V2_9FABA</name>
<dbReference type="AlphaFoldDB" id="A0ABD1L5V2"/>
<proteinExistence type="predicted"/>
<keyword evidence="2" id="KW-1185">Reference proteome</keyword>
<sequence length="119" mass="13719">MWESLIYESGIKKRLLRYAASALLFTEKGSHARYGYGRVVDWTRFDGYEDLLRKLEKMFDIKVVNFVALRGKFSSTLQKRRRSFHPIGIPIIEEVKPSKMDSKAIVNAKDQSSIVGLGY</sequence>
<evidence type="ECO:0000313" key="2">
    <source>
        <dbReference type="Proteomes" id="UP001603857"/>
    </source>
</evidence>
<dbReference type="Proteomes" id="UP001603857">
    <property type="component" value="Unassembled WGS sequence"/>
</dbReference>
<gene>
    <name evidence="1" type="ORF">Fmac_032767</name>
</gene>
<reference evidence="1 2" key="1">
    <citation type="submission" date="2024-08" db="EMBL/GenBank/DDBJ databases">
        <title>Insights into the chromosomal genome structure of Flemingia macrophylla.</title>
        <authorList>
            <person name="Ding Y."/>
            <person name="Zhao Y."/>
            <person name="Bi W."/>
            <person name="Wu M."/>
            <person name="Zhao G."/>
            <person name="Gong Y."/>
            <person name="Li W."/>
            <person name="Zhang P."/>
        </authorList>
    </citation>
    <scope>NUCLEOTIDE SEQUENCE [LARGE SCALE GENOMIC DNA]</scope>
    <source>
        <strain evidence="1">DYQJB</strain>
        <tissue evidence="1">Leaf</tissue>
    </source>
</reference>
<organism evidence="1 2">
    <name type="scientific">Flemingia macrophylla</name>
    <dbReference type="NCBI Taxonomy" id="520843"/>
    <lineage>
        <taxon>Eukaryota</taxon>
        <taxon>Viridiplantae</taxon>
        <taxon>Streptophyta</taxon>
        <taxon>Embryophyta</taxon>
        <taxon>Tracheophyta</taxon>
        <taxon>Spermatophyta</taxon>
        <taxon>Magnoliopsida</taxon>
        <taxon>eudicotyledons</taxon>
        <taxon>Gunneridae</taxon>
        <taxon>Pentapetalae</taxon>
        <taxon>rosids</taxon>
        <taxon>fabids</taxon>
        <taxon>Fabales</taxon>
        <taxon>Fabaceae</taxon>
        <taxon>Papilionoideae</taxon>
        <taxon>50 kb inversion clade</taxon>
        <taxon>NPAAA clade</taxon>
        <taxon>indigoferoid/millettioid clade</taxon>
        <taxon>Phaseoleae</taxon>
        <taxon>Flemingia</taxon>
    </lineage>
</organism>
<evidence type="ECO:0008006" key="3">
    <source>
        <dbReference type="Google" id="ProtNLM"/>
    </source>
</evidence>
<comment type="caution">
    <text evidence="1">The sequence shown here is derived from an EMBL/GenBank/DDBJ whole genome shotgun (WGS) entry which is preliminary data.</text>
</comment>
<accession>A0ABD1L5V2</accession>